<accession>A0AAW0AEK0</accession>
<feature type="region of interest" description="Disordered" evidence="1">
    <location>
        <begin position="128"/>
        <end position="186"/>
    </location>
</feature>
<evidence type="ECO:0000313" key="2">
    <source>
        <dbReference type="EMBL" id="KAK7006842.1"/>
    </source>
</evidence>
<feature type="compositionally biased region" description="Polar residues" evidence="1">
    <location>
        <begin position="173"/>
        <end position="183"/>
    </location>
</feature>
<organism evidence="2 3">
    <name type="scientific">Favolaschia claudopus</name>
    <dbReference type="NCBI Taxonomy" id="2862362"/>
    <lineage>
        <taxon>Eukaryota</taxon>
        <taxon>Fungi</taxon>
        <taxon>Dikarya</taxon>
        <taxon>Basidiomycota</taxon>
        <taxon>Agaricomycotina</taxon>
        <taxon>Agaricomycetes</taxon>
        <taxon>Agaricomycetidae</taxon>
        <taxon>Agaricales</taxon>
        <taxon>Marasmiineae</taxon>
        <taxon>Mycenaceae</taxon>
        <taxon>Favolaschia</taxon>
    </lineage>
</organism>
<protein>
    <submittedName>
        <fullName evidence="2">Uncharacterized protein</fullName>
    </submittedName>
</protein>
<proteinExistence type="predicted"/>
<feature type="compositionally biased region" description="Polar residues" evidence="1">
    <location>
        <begin position="135"/>
        <end position="149"/>
    </location>
</feature>
<gene>
    <name evidence="2" type="ORF">R3P38DRAFT_3600749</name>
</gene>
<keyword evidence="3" id="KW-1185">Reference proteome</keyword>
<dbReference type="AlphaFoldDB" id="A0AAW0AEK0"/>
<evidence type="ECO:0000313" key="3">
    <source>
        <dbReference type="Proteomes" id="UP001362999"/>
    </source>
</evidence>
<dbReference type="Proteomes" id="UP001362999">
    <property type="component" value="Unassembled WGS sequence"/>
</dbReference>
<dbReference type="EMBL" id="JAWWNJ010000074">
    <property type="protein sequence ID" value="KAK7006842.1"/>
    <property type="molecule type" value="Genomic_DNA"/>
</dbReference>
<comment type="caution">
    <text evidence="2">The sequence shown here is derived from an EMBL/GenBank/DDBJ whole genome shotgun (WGS) entry which is preliminary data.</text>
</comment>
<name>A0AAW0AEK0_9AGAR</name>
<evidence type="ECO:0000256" key="1">
    <source>
        <dbReference type="SAM" id="MobiDB-lite"/>
    </source>
</evidence>
<feature type="compositionally biased region" description="Acidic residues" evidence="1">
    <location>
        <begin position="156"/>
        <end position="167"/>
    </location>
</feature>
<reference evidence="2 3" key="1">
    <citation type="journal article" date="2024" name="J Genomics">
        <title>Draft genome sequencing and assembly of Favolaschia claudopus CIRM-BRFM 2984 isolated from oak limbs.</title>
        <authorList>
            <person name="Navarro D."/>
            <person name="Drula E."/>
            <person name="Chaduli D."/>
            <person name="Cazenave R."/>
            <person name="Ahrendt S."/>
            <person name="Wang J."/>
            <person name="Lipzen A."/>
            <person name="Daum C."/>
            <person name="Barry K."/>
            <person name="Grigoriev I.V."/>
            <person name="Favel A."/>
            <person name="Rosso M.N."/>
            <person name="Martin F."/>
        </authorList>
    </citation>
    <scope>NUCLEOTIDE SEQUENCE [LARGE SCALE GENOMIC DNA]</scope>
    <source>
        <strain evidence="2 3">CIRM-BRFM 2984</strain>
    </source>
</reference>
<sequence>MRPECQCVKERQNTVSHSQSQWAAWWMPLTYAQKILQGDNDVAATNNFQREIYRKSEVLSLKIRIWTTNGQAPYSLVVSNPTAPWFHPKDCEPITTLIGQKACVTYASEWILTNVAIKVKPDCVDGPRAKRRLSESSSQYQTPSPIRTRTSSDLSSESEDELPDPDEPLGSKISVTTQQPTLGSTQAQTVSTTSAVVFTPKFLLEYACERDVAFRTMASQSGAVANRFRNTFHLPFYHQAIASYPDALFLINLHGKACVARKHTTENEKEVEKGSNSPG</sequence>